<organism evidence="2 3">
    <name type="scientific">Lachancea fermentati</name>
    <name type="common">Zygosaccharomyces fermentati</name>
    <dbReference type="NCBI Taxonomy" id="4955"/>
    <lineage>
        <taxon>Eukaryota</taxon>
        <taxon>Fungi</taxon>
        <taxon>Dikarya</taxon>
        <taxon>Ascomycota</taxon>
        <taxon>Saccharomycotina</taxon>
        <taxon>Saccharomycetes</taxon>
        <taxon>Saccharomycetales</taxon>
        <taxon>Saccharomycetaceae</taxon>
        <taxon>Lachancea</taxon>
    </lineage>
</organism>
<dbReference type="OMA" id="CFNMINS"/>
<reference evidence="3" key="1">
    <citation type="submission" date="2016-03" db="EMBL/GenBank/DDBJ databases">
        <authorList>
            <person name="Devillers H."/>
        </authorList>
    </citation>
    <scope>NUCLEOTIDE SEQUENCE [LARGE SCALE GENOMIC DNA]</scope>
</reference>
<sequence>MFRHSSTIRSGLNGHIKETHEEHTLHHHNAHFILAAEFDNKQGPIIKHQYPKSIPGFKISSNQSSTMNLASLMIPNSIESTPGRADFTVFILYKHKFKQTYQIFPITNSEEQENGSGTMTILEEDEGHSSPWKIPRDNHTKNPKEQPLFFVNVVSARRDTTNKRGAIIKSIALGTTMKKFRIFKPLLAMALDEYMHSNNDVRILIECFNMVNSLDLSLINRVHSNISLQNVLNSINDEDITLEIFDVKGRCLRSILNVNELPKTDCFGNKITFKQHHIEYQFSSFTPTVLPSTFVKIPLQIDMVDYDSIKVDINYNDHVLKFLRNFIPELCKRGLSASSWRLFVNSTKETKDTLCQFVISLSMFLKCFDFQYFDNAHLIIFPYMDISFIDEFRIEFPNNRSGLYFSVVGVSNPIFEYQHDVWDFYYDMDHDSLLTQSDVAPNSHSSARSIDDLTKNKTFKKMFQKNNSSGSLITSKPSRTSLMSKLINYLVDEQHDNETILNVLKRINTLQLLHLLQIISQRKSNDSELILKDEYIITYKDFIIFPEFFEYSSLNVLRSLHELELSLNAIIFSRREKYSPSEKGIFLKRALSSLKSLYKYVSINKTNMANFLNICLNYPVTQLLYSFDPIRSDFGPLDLKREFKKLKESDSVEGLSVGSAKVIDYFMSERSLRLLCLPLLLNVELDYEASNFSDSTILHSQFSHTRNENKMAAGFWQSDGSMSNFSSLYEESTDQAVSYDAMSTTFSFRDDTTTSSSRKEGDGQVNKIKKIAVKLLYRIEKHDVGSLLLKDRLNPMFRAAYNTLKEDLFDHESVRTSLADNFAQVRLKQDSPQTVSPKRQELLEDLDSILEKQETIRNQQPKIQKAVRPSILDALNQIAIPHKNDD</sequence>
<dbReference type="STRING" id="4955.A0A1G4MEP2"/>
<dbReference type="Pfam" id="PF07792">
    <property type="entry name" value="Afi1"/>
    <property type="match status" value="1"/>
</dbReference>
<evidence type="ECO:0000313" key="2">
    <source>
        <dbReference type="EMBL" id="SCW02322.1"/>
    </source>
</evidence>
<dbReference type="Pfam" id="PF08616">
    <property type="entry name" value="SPA"/>
    <property type="match status" value="1"/>
</dbReference>
<proteinExistence type="predicted"/>
<dbReference type="EMBL" id="LT598490">
    <property type="protein sequence ID" value="SCW02322.1"/>
    <property type="molecule type" value="Genomic_DNA"/>
</dbReference>
<dbReference type="InterPro" id="IPR012860">
    <property type="entry name" value="Afi1_N"/>
</dbReference>
<dbReference type="GO" id="GO:0005886">
    <property type="term" value="C:plasma membrane"/>
    <property type="evidence" value="ECO:0007669"/>
    <property type="project" value="TreeGrafter"/>
</dbReference>
<accession>A0A1G4MEP2</accession>
<protein>
    <submittedName>
        <fullName evidence="2">LAFE_0F03884g1_1</fullName>
    </submittedName>
</protein>
<evidence type="ECO:0000259" key="1">
    <source>
        <dbReference type="Pfam" id="PF07792"/>
    </source>
</evidence>
<dbReference type="InterPro" id="IPR052809">
    <property type="entry name" value="Actin_polarity_regulatory"/>
</dbReference>
<dbReference type="GO" id="GO:0000282">
    <property type="term" value="P:cellular bud site selection"/>
    <property type="evidence" value="ECO:0007669"/>
    <property type="project" value="TreeGrafter"/>
</dbReference>
<dbReference type="PANTHER" id="PTHR28245">
    <property type="entry name" value="ARF3-INTERACTING PROTEIN 1"/>
    <property type="match status" value="1"/>
</dbReference>
<feature type="domain" description="Arf3-interacting protein 1 N-terminal" evidence="1">
    <location>
        <begin position="32"/>
        <end position="162"/>
    </location>
</feature>
<dbReference type="PANTHER" id="PTHR28245:SF1">
    <property type="entry name" value="ARF3-INTERACTING PROTEIN 1"/>
    <property type="match status" value="1"/>
</dbReference>
<dbReference type="GO" id="GO:0051666">
    <property type="term" value="P:actin cortical patch localization"/>
    <property type="evidence" value="ECO:0007669"/>
    <property type="project" value="TreeGrafter"/>
</dbReference>
<keyword evidence="3" id="KW-1185">Reference proteome</keyword>
<dbReference type="OrthoDB" id="66409at2759"/>
<dbReference type="GO" id="GO:0005935">
    <property type="term" value="C:cellular bud neck"/>
    <property type="evidence" value="ECO:0007669"/>
    <property type="project" value="TreeGrafter"/>
</dbReference>
<dbReference type="AlphaFoldDB" id="A0A1G4MEP2"/>
<evidence type="ECO:0000313" key="3">
    <source>
        <dbReference type="Proteomes" id="UP000190831"/>
    </source>
</evidence>
<name>A0A1G4MEP2_LACFM</name>
<dbReference type="Proteomes" id="UP000190831">
    <property type="component" value="Chromosome F"/>
</dbReference>
<gene>
    <name evidence="2" type="ORF">LAFE_0F03884G</name>
</gene>